<dbReference type="GO" id="GO:0016747">
    <property type="term" value="F:acyltransferase activity, transferring groups other than amino-acyl groups"/>
    <property type="evidence" value="ECO:0007669"/>
    <property type="project" value="InterPro"/>
</dbReference>
<protein>
    <submittedName>
        <fullName evidence="3">GNAT family N-acetyltransferase</fullName>
    </submittedName>
</protein>
<evidence type="ECO:0000313" key="3">
    <source>
        <dbReference type="EMBL" id="MBB6671430.1"/>
    </source>
</evidence>
<comment type="caution">
    <text evidence="3">The sequence shown here is derived from an EMBL/GenBank/DDBJ whole genome shotgun (WGS) entry which is preliminary data.</text>
</comment>
<evidence type="ECO:0000313" key="4">
    <source>
        <dbReference type="Proteomes" id="UP000547209"/>
    </source>
</evidence>
<sequence>MAELHYRSAGAADVPLLAEMNQELIRDEGSRNKMSLAELAQRMAGWLGAKEWEARLLLCGEEAVGYALYQYREQGAEAYLRQYMIRREYRNRGYGLAGIRLLRERLGDVPTLSLDVLDANAAGRRFWARAGFVPDYIHMRLEQSRPADPDLGRAPNPPSDDSACFDPSVQ</sequence>
<dbReference type="Pfam" id="PF00583">
    <property type="entry name" value="Acetyltransf_1"/>
    <property type="match status" value="1"/>
</dbReference>
<dbReference type="InterPro" id="IPR016181">
    <property type="entry name" value="Acyl_CoA_acyltransferase"/>
</dbReference>
<evidence type="ECO:0000259" key="2">
    <source>
        <dbReference type="PROSITE" id="PS51186"/>
    </source>
</evidence>
<feature type="region of interest" description="Disordered" evidence="1">
    <location>
        <begin position="146"/>
        <end position="170"/>
    </location>
</feature>
<name>A0A7X0RS60_9BACL</name>
<proteinExistence type="predicted"/>
<dbReference type="Proteomes" id="UP000547209">
    <property type="component" value="Unassembled WGS sequence"/>
</dbReference>
<feature type="domain" description="N-acetyltransferase" evidence="2">
    <location>
        <begin position="4"/>
        <end position="146"/>
    </location>
</feature>
<dbReference type="SUPFAM" id="SSF55729">
    <property type="entry name" value="Acyl-CoA N-acyltransferases (Nat)"/>
    <property type="match status" value="1"/>
</dbReference>
<accession>A0A7X0RS60</accession>
<reference evidence="3 4" key="1">
    <citation type="submission" date="2020-08" db="EMBL/GenBank/DDBJ databases">
        <title>Cohnella phylogeny.</title>
        <authorList>
            <person name="Dunlap C."/>
        </authorList>
    </citation>
    <scope>NUCLEOTIDE SEQUENCE [LARGE SCALE GENOMIC DNA]</scope>
    <source>
        <strain evidence="3 4">DSM 28246</strain>
    </source>
</reference>
<dbReference type="EMBL" id="JACJVP010000021">
    <property type="protein sequence ID" value="MBB6671430.1"/>
    <property type="molecule type" value="Genomic_DNA"/>
</dbReference>
<organism evidence="3 4">
    <name type="scientific">Cohnella nanjingensis</name>
    <dbReference type="NCBI Taxonomy" id="1387779"/>
    <lineage>
        <taxon>Bacteria</taxon>
        <taxon>Bacillati</taxon>
        <taxon>Bacillota</taxon>
        <taxon>Bacilli</taxon>
        <taxon>Bacillales</taxon>
        <taxon>Paenibacillaceae</taxon>
        <taxon>Cohnella</taxon>
    </lineage>
</organism>
<gene>
    <name evidence="3" type="ORF">H7C19_12140</name>
</gene>
<dbReference type="Gene3D" id="3.40.630.30">
    <property type="match status" value="1"/>
</dbReference>
<keyword evidence="3" id="KW-0808">Transferase</keyword>
<dbReference type="AlphaFoldDB" id="A0A7X0RS60"/>
<dbReference type="RefSeq" id="WP_185142914.1">
    <property type="nucleotide sequence ID" value="NZ_JACJVP010000021.1"/>
</dbReference>
<dbReference type="PROSITE" id="PS51186">
    <property type="entry name" value="GNAT"/>
    <property type="match status" value="1"/>
</dbReference>
<dbReference type="InterPro" id="IPR000182">
    <property type="entry name" value="GNAT_dom"/>
</dbReference>
<keyword evidence="4" id="KW-1185">Reference proteome</keyword>
<evidence type="ECO:0000256" key="1">
    <source>
        <dbReference type="SAM" id="MobiDB-lite"/>
    </source>
</evidence>